<evidence type="ECO:0000256" key="1">
    <source>
        <dbReference type="ARBA" id="ARBA00001970"/>
    </source>
</evidence>
<evidence type="ECO:0000313" key="19">
    <source>
        <dbReference type="Proteomes" id="UP001165082"/>
    </source>
</evidence>
<dbReference type="GO" id="GO:0032541">
    <property type="term" value="C:cortical endoplasmic reticulum"/>
    <property type="evidence" value="ECO:0007669"/>
    <property type="project" value="TreeGrafter"/>
</dbReference>
<evidence type="ECO:0000256" key="15">
    <source>
        <dbReference type="ARBA" id="ARBA00024146"/>
    </source>
</evidence>
<dbReference type="InterPro" id="IPR001251">
    <property type="entry name" value="CRAL-TRIO_dom"/>
</dbReference>
<dbReference type="Gene3D" id="3.40.525.10">
    <property type="entry name" value="CRAL-TRIO lipid binding domain"/>
    <property type="match status" value="1"/>
</dbReference>
<dbReference type="GO" id="GO:0005886">
    <property type="term" value="C:plasma membrane"/>
    <property type="evidence" value="ECO:0007669"/>
    <property type="project" value="TreeGrafter"/>
</dbReference>
<keyword evidence="12" id="KW-0408">Iron</keyword>
<dbReference type="Proteomes" id="UP001165082">
    <property type="component" value="Unassembled WGS sequence"/>
</dbReference>
<evidence type="ECO:0000256" key="10">
    <source>
        <dbReference type="ARBA" id="ARBA00022824"/>
    </source>
</evidence>
<keyword evidence="7" id="KW-0963">Cytoplasm</keyword>
<comment type="cofactor">
    <cofactor evidence="1">
        <name>heme b</name>
        <dbReference type="ChEBI" id="CHEBI:60344"/>
    </cofactor>
</comment>
<reference evidence="18" key="1">
    <citation type="submission" date="2022-07" db="EMBL/GenBank/DDBJ databases">
        <title>Genome analysis of Parmales, a sister group of diatoms, reveals the evolutionary specialization of diatoms from phago-mixotrophs to photoautotrophs.</title>
        <authorList>
            <person name="Ban H."/>
            <person name="Sato S."/>
            <person name="Yoshikawa S."/>
            <person name="Kazumasa Y."/>
            <person name="Nakamura Y."/>
            <person name="Ichinomiya M."/>
            <person name="Saitoh K."/>
            <person name="Sato N."/>
            <person name="Blanc-Mathieu R."/>
            <person name="Endo H."/>
            <person name="Kuwata A."/>
            <person name="Ogata H."/>
        </authorList>
    </citation>
    <scope>NUCLEOTIDE SEQUENCE</scope>
</reference>
<feature type="domain" description="CRAL-TRIO" evidence="17">
    <location>
        <begin position="153"/>
        <end position="318"/>
    </location>
</feature>
<name>A0A9W7AE10_9STRA</name>
<dbReference type="PANTHER" id="PTHR47669:SF1">
    <property type="entry name" value="PHOSPHATIDYLINOSITOL TRANSFER PROTEIN SFH5"/>
    <property type="match status" value="1"/>
</dbReference>
<evidence type="ECO:0000256" key="7">
    <source>
        <dbReference type="ARBA" id="ARBA00022490"/>
    </source>
</evidence>
<comment type="similarity">
    <text evidence="5">Belongs to the SFH5 family.</text>
</comment>
<evidence type="ECO:0000256" key="3">
    <source>
        <dbReference type="ARBA" id="ARBA00004406"/>
    </source>
</evidence>
<keyword evidence="9" id="KW-0479">Metal-binding</keyword>
<keyword evidence="6" id="KW-0813">Transport</keyword>
<accession>A0A9W7AE10</accession>
<dbReference type="EMBL" id="BRXZ01001341">
    <property type="protein sequence ID" value="GMH68786.1"/>
    <property type="molecule type" value="Genomic_DNA"/>
</dbReference>
<comment type="catalytic activity">
    <reaction evidence="15">
        <text>a 1,2-diacyl-sn-glycero-3-phospho-(1D-myo-inositol)(in) = a 1,2-diacyl-sn-glycero-3-phospho-(1D-myo-inositol)(out)</text>
        <dbReference type="Rhea" id="RHEA:38691"/>
        <dbReference type="ChEBI" id="CHEBI:57880"/>
    </reaction>
    <physiologicalReaction direction="left-to-right" evidence="15">
        <dbReference type="Rhea" id="RHEA:38692"/>
    </physiologicalReaction>
</comment>
<keyword evidence="19" id="KW-1185">Reference proteome</keyword>
<organism evidence="18 19">
    <name type="scientific">Triparma retinervis</name>
    <dbReference type="NCBI Taxonomy" id="2557542"/>
    <lineage>
        <taxon>Eukaryota</taxon>
        <taxon>Sar</taxon>
        <taxon>Stramenopiles</taxon>
        <taxon>Ochrophyta</taxon>
        <taxon>Bolidophyceae</taxon>
        <taxon>Parmales</taxon>
        <taxon>Triparmaceae</taxon>
        <taxon>Triparma</taxon>
    </lineage>
</organism>
<comment type="caution">
    <text evidence="18">The sequence shown here is derived from an EMBL/GenBank/DDBJ whole genome shotgun (WGS) entry which is preliminary data.</text>
</comment>
<evidence type="ECO:0000256" key="5">
    <source>
        <dbReference type="ARBA" id="ARBA00006667"/>
    </source>
</evidence>
<protein>
    <recommendedName>
        <fullName evidence="17">CRAL-TRIO domain-containing protein</fullName>
    </recommendedName>
</protein>
<dbReference type="InterPro" id="IPR036865">
    <property type="entry name" value="CRAL-TRIO_dom_sf"/>
</dbReference>
<sequence>MGASKVWQHLMKPRTMEGESDPVVEEAGGSQIEITPIKNRLTKSHDLASIDKFKPLDEESLNLLQPELKLLGEMLQASLSEPSNSLLPKALWGVDLFGPLDGSTPLLQLLFVFFRGNPSILKSHELLLRHLRYRVEHHLPTRPVRGRGDKPDGYMSDGSGRPLVYMDIGTSSPKEVFSNVKKFVNWRMLELDESISCCDWESANSVVFLQDFNDVKTRDLGSQGKKCLKEASATKRDFFPEVTAQSIMYNVPPLFNIAFAAVKIFIPRRTLEKIVVIGGSRGGNVRKLLQQTEPVAGSAVVGGGGIPMKLGGMREDATSPSVPSSPSNDYAEALVAECFKKKNKRVKGGWTVLKPDEVLEIELTAEDVCTGVCVEQRRSKGRFLPSAFSPLFCGWECRAIDLRKSTDKIVDAGGEISVSMRYKEPPLEEVIELYAGKGERRGKARFLSTKGVMKVVITNSGEGEVLVLARSVVCNIKS</sequence>
<keyword evidence="8" id="KW-0349">Heme</keyword>
<dbReference type="GO" id="GO:0046872">
    <property type="term" value="F:metal ion binding"/>
    <property type="evidence" value="ECO:0007669"/>
    <property type="project" value="UniProtKB-KW"/>
</dbReference>
<evidence type="ECO:0000256" key="14">
    <source>
        <dbReference type="ARBA" id="ARBA00023136"/>
    </source>
</evidence>
<comment type="subcellular location">
    <subcellularLocation>
        <location evidence="4">Cytoplasm</location>
    </subcellularLocation>
    <subcellularLocation>
        <location evidence="3">Endoplasmic reticulum membrane</location>
        <topology evidence="3">Peripheral membrane protein</topology>
    </subcellularLocation>
    <subcellularLocation>
        <location evidence="2">Microsome membrane</location>
        <topology evidence="2">Peripheral membrane protein</topology>
    </subcellularLocation>
</comment>
<evidence type="ECO:0000256" key="12">
    <source>
        <dbReference type="ARBA" id="ARBA00023004"/>
    </source>
</evidence>
<evidence type="ECO:0000313" key="18">
    <source>
        <dbReference type="EMBL" id="GMH68786.1"/>
    </source>
</evidence>
<dbReference type="PANTHER" id="PTHR47669">
    <property type="entry name" value="PHOSPHATIDYLINOSITOL TRANSFER PROTEIN SFH5"/>
    <property type="match status" value="1"/>
</dbReference>
<keyword evidence="10" id="KW-0256">Endoplasmic reticulum</keyword>
<dbReference type="Pfam" id="PF00650">
    <property type="entry name" value="CRAL_TRIO"/>
    <property type="match status" value="1"/>
</dbReference>
<evidence type="ECO:0000256" key="9">
    <source>
        <dbReference type="ARBA" id="ARBA00022723"/>
    </source>
</evidence>
<dbReference type="PROSITE" id="PS50191">
    <property type="entry name" value="CRAL_TRIO"/>
    <property type="match status" value="1"/>
</dbReference>
<dbReference type="AlphaFoldDB" id="A0A9W7AE10"/>
<dbReference type="GO" id="GO:0005789">
    <property type="term" value="C:endoplasmic reticulum membrane"/>
    <property type="evidence" value="ECO:0007669"/>
    <property type="project" value="UniProtKB-SubCell"/>
</dbReference>
<gene>
    <name evidence="18" type="ORF">TrRE_jg10802</name>
</gene>
<evidence type="ECO:0000256" key="11">
    <source>
        <dbReference type="ARBA" id="ARBA00022848"/>
    </source>
</evidence>
<evidence type="ECO:0000256" key="2">
    <source>
        <dbReference type="ARBA" id="ARBA00004174"/>
    </source>
</evidence>
<evidence type="ECO:0000256" key="8">
    <source>
        <dbReference type="ARBA" id="ARBA00022617"/>
    </source>
</evidence>
<dbReference type="InterPro" id="IPR042938">
    <property type="entry name" value="Sfh5"/>
</dbReference>
<evidence type="ECO:0000256" key="6">
    <source>
        <dbReference type="ARBA" id="ARBA00022448"/>
    </source>
</evidence>
<dbReference type="GO" id="GO:0043001">
    <property type="term" value="P:Golgi to plasma membrane protein transport"/>
    <property type="evidence" value="ECO:0007669"/>
    <property type="project" value="TreeGrafter"/>
</dbReference>
<comment type="function">
    <text evidence="16">Non-classical phosphatidylinositol (PtdIns) transfer protein (PITP), which exhibits PtdIns-binding/transfer activity in the absence of detectable PtdCho-binding/transfer activity. Regulates PtdIns(4,5)P2 homeostasis at the plasma membrane. Heme-binding protein that may play a role in organic oxidant-induced stress responses.</text>
</comment>
<keyword evidence="11" id="KW-0492">Microsome</keyword>
<evidence type="ECO:0000259" key="17">
    <source>
        <dbReference type="PROSITE" id="PS50191"/>
    </source>
</evidence>
<evidence type="ECO:0000256" key="13">
    <source>
        <dbReference type="ARBA" id="ARBA00023055"/>
    </source>
</evidence>
<proteinExistence type="inferred from homology"/>
<evidence type="ECO:0000256" key="16">
    <source>
        <dbReference type="ARBA" id="ARBA00024180"/>
    </source>
</evidence>
<dbReference type="GO" id="GO:0005829">
    <property type="term" value="C:cytosol"/>
    <property type="evidence" value="ECO:0007669"/>
    <property type="project" value="TreeGrafter"/>
</dbReference>
<dbReference type="GO" id="GO:0017157">
    <property type="term" value="P:regulation of exocytosis"/>
    <property type="evidence" value="ECO:0007669"/>
    <property type="project" value="TreeGrafter"/>
</dbReference>
<dbReference type="CDD" id="cd00170">
    <property type="entry name" value="SEC14"/>
    <property type="match status" value="1"/>
</dbReference>
<dbReference type="GO" id="GO:0008526">
    <property type="term" value="F:phosphatidylinositol transfer activity"/>
    <property type="evidence" value="ECO:0007669"/>
    <property type="project" value="InterPro"/>
</dbReference>
<dbReference type="OrthoDB" id="75724at2759"/>
<keyword evidence="14" id="KW-0472">Membrane</keyword>
<dbReference type="SUPFAM" id="SSF52087">
    <property type="entry name" value="CRAL/TRIO domain"/>
    <property type="match status" value="1"/>
</dbReference>
<keyword evidence="13" id="KW-0445">Lipid transport</keyword>
<evidence type="ECO:0000256" key="4">
    <source>
        <dbReference type="ARBA" id="ARBA00004496"/>
    </source>
</evidence>